<accession>A0A9W6ZI57</accession>
<dbReference type="AlphaFoldDB" id="A0A9W6ZI57"/>
<feature type="domain" description="CFAP91" evidence="8">
    <location>
        <begin position="96"/>
        <end position="246"/>
    </location>
</feature>
<evidence type="ECO:0000256" key="5">
    <source>
        <dbReference type="ARBA" id="ARBA00029468"/>
    </source>
</evidence>
<comment type="caution">
    <text evidence="9">The sequence shown here is derived from an EMBL/GenBank/DDBJ whole genome shotgun (WGS) entry which is preliminary data.</text>
</comment>
<keyword evidence="10" id="KW-1185">Reference proteome</keyword>
<dbReference type="InterPro" id="IPR032840">
    <property type="entry name" value="CFAP91_dom"/>
</dbReference>
<keyword evidence="4" id="KW-0966">Cell projection</keyword>
<dbReference type="Pfam" id="PF14738">
    <property type="entry name" value="CFAP91"/>
    <property type="match status" value="1"/>
</dbReference>
<protein>
    <recommendedName>
        <fullName evidence="6">Cilia- and flagella-associated protein 91</fullName>
    </recommendedName>
</protein>
<evidence type="ECO:0000256" key="3">
    <source>
        <dbReference type="ARBA" id="ARBA00023212"/>
    </source>
</evidence>
<evidence type="ECO:0000256" key="1">
    <source>
        <dbReference type="ARBA" id="ARBA00004430"/>
    </source>
</evidence>
<name>A0A9W6ZI57_9STRA</name>
<dbReference type="PANTHER" id="PTHR22455">
    <property type="entry name" value="CILIA- AND FLAGELLA-ASSOCIATED PROTEIN 91"/>
    <property type="match status" value="1"/>
</dbReference>
<feature type="region of interest" description="Disordered" evidence="7">
    <location>
        <begin position="385"/>
        <end position="404"/>
    </location>
</feature>
<evidence type="ECO:0000256" key="4">
    <source>
        <dbReference type="ARBA" id="ARBA00023273"/>
    </source>
</evidence>
<organism evidence="9 10">
    <name type="scientific">Triparma retinervis</name>
    <dbReference type="NCBI Taxonomy" id="2557542"/>
    <lineage>
        <taxon>Eukaryota</taxon>
        <taxon>Sar</taxon>
        <taxon>Stramenopiles</taxon>
        <taxon>Ochrophyta</taxon>
        <taxon>Bolidophyceae</taxon>
        <taxon>Parmales</taxon>
        <taxon>Triparmaceae</taxon>
        <taxon>Triparma</taxon>
    </lineage>
</organism>
<evidence type="ECO:0000259" key="8">
    <source>
        <dbReference type="Pfam" id="PF14738"/>
    </source>
</evidence>
<evidence type="ECO:0000256" key="2">
    <source>
        <dbReference type="ARBA" id="ARBA00022490"/>
    </source>
</evidence>
<reference evidence="9" key="1">
    <citation type="submission" date="2022-07" db="EMBL/GenBank/DDBJ databases">
        <title>Genome analysis of Parmales, a sister group of diatoms, reveals the evolutionary specialization of diatoms from phago-mixotrophs to photoautotrophs.</title>
        <authorList>
            <person name="Ban H."/>
            <person name="Sato S."/>
            <person name="Yoshikawa S."/>
            <person name="Kazumasa Y."/>
            <person name="Nakamura Y."/>
            <person name="Ichinomiya M."/>
            <person name="Saitoh K."/>
            <person name="Sato N."/>
            <person name="Blanc-Mathieu R."/>
            <person name="Endo H."/>
            <person name="Kuwata A."/>
            <person name="Ogata H."/>
        </authorList>
    </citation>
    <scope>NUCLEOTIDE SEQUENCE</scope>
</reference>
<gene>
    <name evidence="9" type="ORF">TrRE_jg390</name>
</gene>
<keyword evidence="3" id="KW-0206">Cytoskeleton</keyword>
<sequence length="644" mass="71731">MSYTRTVEQRAYDHLYDPVYTTPATGLYRESNPAVKAAAQPGNDVSGTARHKYFKQPIVPHLHAVAPEVLLAPTAKENPLVPSMENDEPLTKAVGVQTKYRDSEAQTAPYTPQFVVNESVEEPEVMMLDNLTSLPVGLKEVTMIERAREKRALDAALPPITDEASLDLRKRLMEQQELREFQLREEEFDAMREKRLEVLRKAIDERDASNEFLAEQRVEALRQRMMEDRDKAINHIQQKRIKALRKLSKARKDVPIVGGFNSHKSRDIIGEYSDYSSAVYAPIRRAGHATDKGGEKYDVLSKTAPLSNLDTLAAMENTIPAKLLKTKIVKPNKSGTVIKTAADRKNLALASDLELMERTIVEGMGKAAESVSSKAKALAATFTANRPSPKKRLERPPTPTIPEIDENAESEGMAILLFQRLLRGRAVQNTMFEGKERRIELIKELRASEGIVEELDAALRPTTVERKTAVREAALDTVAGETSSALFDFLAKDLVRKEEKDKLQAMAEKAEMERKKREIVEGGKRQAEELLRDREDEAFRQVTRVHHSTAVSFVQGLMEQALEKVVQDVVMKMLKGGDGASAIRDVKGEAVEQMAKELVGSFLEPSAAAIAEMAKATETDARITAAATETVDQIMTDVTKNSTM</sequence>
<evidence type="ECO:0000256" key="6">
    <source>
        <dbReference type="ARBA" id="ARBA00029555"/>
    </source>
</evidence>
<evidence type="ECO:0000256" key="7">
    <source>
        <dbReference type="SAM" id="MobiDB-lite"/>
    </source>
</evidence>
<dbReference type="GO" id="GO:0005930">
    <property type="term" value="C:axoneme"/>
    <property type="evidence" value="ECO:0007669"/>
    <property type="project" value="UniProtKB-SubCell"/>
</dbReference>
<comment type="similarity">
    <text evidence="5">Belongs to the CFAP91 family.</text>
</comment>
<dbReference type="Proteomes" id="UP001165082">
    <property type="component" value="Unassembled WGS sequence"/>
</dbReference>
<dbReference type="OrthoDB" id="567787at2759"/>
<dbReference type="PANTHER" id="PTHR22455:SF10">
    <property type="entry name" value="CILIA- AND FLAGELLA-ASSOCIATED PROTEIN 91"/>
    <property type="match status" value="1"/>
</dbReference>
<evidence type="ECO:0000313" key="10">
    <source>
        <dbReference type="Proteomes" id="UP001165082"/>
    </source>
</evidence>
<dbReference type="InterPro" id="IPR026720">
    <property type="entry name" value="CFAP91"/>
</dbReference>
<evidence type="ECO:0000313" key="9">
    <source>
        <dbReference type="EMBL" id="GMH51742.1"/>
    </source>
</evidence>
<proteinExistence type="inferred from homology"/>
<dbReference type="EMBL" id="BRXZ01003291">
    <property type="protein sequence ID" value="GMH51742.1"/>
    <property type="molecule type" value="Genomic_DNA"/>
</dbReference>
<comment type="subcellular location">
    <subcellularLocation>
        <location evidence="1">Cytoplasm</location>
        <location evidence="1">Cytoskeleton</location>
        <location evidence="1">Cilium axoneme</location>
    </subcellularLocation>
</comment>
<keyword evidence="2" id="KW-0963">Cytoplasm</keyword>